<feature type="transmembrane region" description="Helical" evidence="5">
    <location>
        <begin position="118"/>
        <end position="134"/>
    </location>
</feature>
<dbReference type="Pfam" id="PF12537">
    <property type="entry name" value="GPHR_N"/>
    <property type="match status" value="1"/>
</dbReference>
<evidence type="ECO:0008006" key="10">
    <source>
        <dbReference type="Google" id="ProtNLM"/>
    </source>
</evidence>
<dbReference type="InterPro" id="IPR022535">
    <property type="entry name" value="Golgi_pH-regulator_cons_dom"/>
</dbReference>
<feature type="transmembrane region" description="Helical" evidence="5">
    <location>
        <begin position="377"/>
        <end position="395"/>
    </location>
</feature>
<gene>
    <name evidence="8" type="ORF">RMAR00112_LOCUS34242</name>
    <name evidence="9" type="ORF">RMAR00112_LOCUS34245</name>
</gene>
<proteinExistence type="predicted"/>
<feature type="transmembrane region" description="Helical" evidence="5">
    <location>
        <begin position="12"/>
        <end position="32"/>
    </location>
</feature>
<evidence type="ECO:0000256" key="1">
    <source>
        <dbReference type="ARBA" id="ARBA00004141"/>
    </source>
</evidence>
<feature type="transmembrane region" description="Helical" evidence="5">
    <location>
        <begin position="458"/>
        <end position="479"/>
    </location>
</feature>
<dbReference type="GO" id="GO:0016020">
    <property type="term" value="C:membrane"/>
    <property type="evidence" value="ECO:0007669"/>
    <property type="project" value="UniProtKB-SubCell"/>
</dbReference>
<evidence type="ECO:0000313" key="9">
    <source>
        <dbReference type="EMBL" id="CAE0066173.1"/>
    </source>
</evidence>
<dbReference type="InterPro" id="IPR025969">
    <property type="entry name" value="ABA_GPCR_dom"/>
</dbReference>
<feature type="transmembrane region" description="Helical" evidence="5">
    <location>
        <begin position="317"/>
        <end position="340"/>
    </location>
</feature>
<name>A0A7S3A9R7_9RHOD</name>
<evidence type="ECO:0000256" key="3">
    <source>
        <dbReference type="ARBA" id="ARBA00022989"/>
    </source>
</evidence>
<dbReference type="AlphaFoldDB" id="A0A7S3A9R7"/>
<accession>A0A7S3A9R7</accession>
<dbReference type="EMBL" id="HBHW01044104">
    <property type="protein sequence ID" value="CAE0066173.1"/>
    <property type="molecule type" value="Transcribed_RNA"/>
</dbReference>
<keyword evidence="3 5" id="KW-1133">Transmembrane helix</keyword>
<dbReference type="EMBL" id="HBHW01044101">
    <property type="protein sequence ID" value="CAE0066170.1"/>
    <property type="molecule type" value="Transcribed_RNA"/>
</dbReference>
<evidence type="ECO:0000259" key="6">
    <source>
        <dbReference type="Pfam" id="PF12430"/>
    </source>
</evidence>
<organism evidence="9">
    <name type="scientific">Rhodosorus marinus</name>
    <dbReference type="NCBI Taxonomy" id="101924"/>
    <lineage>
        <taxon>Eukaryota</taxon>
        <taxon>Rhodophyta</taxon>
        <taxon>Stylonematophyceae</taxon>
        <taxon>Stylonematales</taxon>
        <taxon>Stylonemataceae</taxon>
        <taxon>Rhodosorus</taxon>
    </lineage>
</organism>
<protein>
    <recommendedName>
        <fullName evidence="10">Abscisic acid G-protein coupled receptor-like domain-containing protein</fullName>
    </recommendedName>
</protein>
<keyword evidence="4 5" id="KW-0472">Membrane</keyword>
<sequence>MGAMWDMLRAFFDALLAVGSFVGFYHAGIAFYRRFLCRESEPRYTSVRHLFATTFALSFSIYFLIVCQILTIMSPASRRIHWHFDINALTFLLTFALPVAQCYFIMIDRGYSDVEAVRGSALFEIIFLVTLWRLGDPFAKTSSKDVFANISSIVSVEAGISRVVVVGTSILAILAGFTAVDLPFSYLSALFRPVSRSSVEAMEEKMLRAVNAVRQMRDREALHSDTQSSYLYGDDRIHKVPSSGSLQGTQKADVPMRKRVAVGARRFYDNLVYGENVPLEGDEPPNIEIEKAVRVSFLEYHESLTAWRASQFARTPLGVVVSIFGYALLIGCVVRVYMAINNIINSGSARRSNPSEQIHKVIMAVGIDADVQVVSQYITFLFTSTLLSVNIRAALRRITLVFSLVSSNSTLSSSAAIFLAQLLGAYFLSTIVIIRSLLPLGYRSMIAEALGDLEYQFYLKWFDYLFISSAAVGTVILFLQARRQSIRSTVI</sequence>
<evidence type="ECO:0000256" key="2">
    <source>
        <dbReference type="ARBA" id="ARBA00022692"/>
    </source>
</evidence>
<dbReference type="InterPro" id="IPR015672">
    <property type="entry name" value="GPHR/GTG"/>
</dbReference>
<evidence type="ECO:0000256" key="5">
    <source>
        <dbReference type="SAM" id="Phobius"/>
    </source>
</evidence>
<comment type="subcellular location">
    <subcellularLocation>
        <location evidence="1">Membrane</location>
        <topology evidence="1">Multi-pass membrane protein</topology>
    </subcellularLocation>
</comment>
<reference evidence="9" key="1">
    <citation type="submission" date="2021-01" db="EMBL/GenBank/DDBJ databases">
        <authorList>
            <person name="Corre E."/>
            <person name="Pelletier E."/>
            <person name="Niang G."/>
            <person name="Scheremetjew M."/>
            <person name="Finn R."/>
            <person name="Kale V."/>
            <person name="Holt S."/>
            <person name="Cochrane G."/>
            <person name="Meng A."/>
            <person name="Brown T."/>
            <person name="Cohen L."/>
        </authorList>
    </citation>
    <scope>NUCLEOTIDE SEQUENCE</scope>
    <source>
        <strain evidence="9">CCMP 769</strain>
    </source>
</reference>
<feature type="domain" description="Golgi pH regulator conserved" evidence="7">
    <location>
        <begin position="155"/>
        <end position="215"/>
    </location>
</feature>
<dbReference type="PANTHER" id="PTHR15948:SF0">
    <property type="entry name" value="GOLGI PH REGULATOR A-RELATED"/>
    <property type="match status" value="1"/>
</dbReference>
<feature type="transmembrane region" description="Helical" evidence="5">
    <location>
        <begin position="86"/>
        <end position="106"/>
    </location>
</feature>
<dbReference type="PANTHER" id="PTHR15948">
    <property type="entry name" value="G-PROTEIN COUPLED RECEPTOR 89-RELATED"/>
    <property type="match status" value="1"/>
</dbReference>
<dbReference type="Pfam" id="PF12430">
    <property type="entry name" value="ABA_GPCR"/>
    <property type="match status" value="1"/>
</dbReference>
<evidence type="ECO:0000256" key="4">
    <source>
        <dbReference type="ARBA" id="ARBA00023136"/>
    </source>
</evidence>
<evidence type="ECO:0000313" key="8">
    <source>
        <dbReference type="EMBL" id="CAE0066170.1"/>
    </source>
</evidence>
<evidence type="ECO:0000259" key="7">
    <source>
        <dbReference type="Pfam" id="PF12537"/>
    </source>
</evidence>
<feature type="domain" description="Abscisic acid G-protein coupled receptor-like" evidence="6">
    <location>
        <begin position="312"/>
        <end position="480"/>
    </location>
</feature>
<feature type="transmembrane region" description="Helical" evidence="5">
    <location>
        <begin position="416"/>
        <end position="438"/>
    </location>
</feature>
<keyword evidence="2 5" id="KW-0812">Transmembrane</keyword>
<feature type="transmembrane region" description="Helical" evidence="5">
    <location>
        <begin position="52"/>
        <end position="74"/>
    </location>
</feature>